<dbReference type="OrthoDB" id="2663223at2759"/>
<gene>
    <name evidence="3" type="ORF">PENSUB_1242</name>
</gene>
<keyword evidence="4" id="KW-1185">Reference proteome</keyword>
<dbReference type="AlphaFoldDB" id="A0A1Q5UL03"/>
<feature type="compositionally biased region" description="Basic residues" evidence="2">
    <location>
        <begin position="152"/>
        <end position="162"/>
    </location>
</feature>
<dbReference type="STRING" id="1316194.A0A1Q5UL03"/>
<evidence type="ECO:0000313" key="4">
    <source>
        <dbReference type="Proteomes" id="UP000186955"/>
    </source>
</evidence>
<feature type="region of interest" description="Disordered" evidence="2">
    <location>
        <begin position="152"/>
        <end position="172"/>
    </location>
</feature>
<dbReference type="EMBL" id="MNBE01000157">
    <property type="protein sequence ID" value="OKP13142.1"/>
    <property type="molecule type" value="Genomic_DNA"/>
</dbReference>
<keyword evidence="1" id="KW-0175">Coiled coil</keyword>
<evidence type="ECO:0000313" key="3">
    <source>
        <dbReference type="EMBL" id="OKP13142.1"/>
    </source>
</evidence>
<evidence type="ECO:0000256" key="2">
    <source>
        <dbReference type="SAM" id="MobiDB-lite"/>
    </source>
</evidence>
<protein>
    <submittedName>
        <fullName evidence="3">Uncharacterized protein</fullName>
    </submittedName>
</protein>
<organism evidence="3 4">
    <name type="scientific">Penicillium subrubescens</name>
    <dbReference type="NCBI Taxonomy" id="1316194"/>
    <lineage>
        <taxon>Eukaryota</taxon>
        <taxon>Fungi</taxon>
        <taxon>Dikarya</taxon>
        <taxon>Ascomycota</taxon>
        <taxon>Pezizomycotina</taxon>
        <taxon>Eurotiomycetes</taxon>
        <taxon>Eurotiomycetidae</taxon>
        <taxon>Eurotiales</taxon>
        <taxon>Aspergillaceae</taxon>
        <taxon>Penicillium</taxon>
    </lineage>
</organism>
<dbReference type="Proteomes" id="UP000186955">
    <property type="component" value="Unassembled WGS sequence"/>
</dbReference>
<reference evidence="3 4" key="1">
    <citation type="submission" date="2016-10" db="EMBL/GenBank/DDBJ databases">
        <title>Genome sequence of the ascomycete fungus Penicillium subrubescens.</title>
        <authorList>
            <person name="De Vries R.P."/>
            <person name="Peng M."/>
            <person name="Dilokpimol A."/>
            <person name="Hilden K."/>
            <person name="Makela M.R."/>
            <person name="Grigoriev I."/>
            <person name="Riley R."/>
            <person name="Granchi Z."/>
        </authorList>
    </citation>
    <scope>NUCLEOTIDE SEQUENCE [LARGE SCALE GENOMIC DNA]</scope>
    <source>
        <strain evidence="3 4">CBS 132785</strain>
    </source>
</reference>
<evidence type="ECO:0000256" key="1">
    <source>
        <dbReference type="SAM" id="Coils"/>
    </source>
</evidence>
<name>A0A1Q5UL03_9EURO</name>
<sequence>MALHSKYHLRSEAGWTVWIGHIQAVAQMKDVWHYMDPNLPDESITKLPGWPEEPEFPDFARPDSDADIDSNLRKRLIDKYTRMVEEHKKKLHQHEHILDSLSNLNVLIIQTVSPTLRKSLVISKTPREKLVTLARILGTDRRIAPKKAKPRIPYHVPRHKQKEKNSERSDQDVDLGLMSKPWECRLRSQAQWMRWIRYIQIRASCRKMWPYIDPELSEDQVKKTPQRFEELKMPHPSDIKPGVQNEEDLEDGDYEKFTRLVLVYEIEVSHRRYFEENLSFVNELIVLSLAAEYHYLIADRQSPRDKLLRLAKLFRPKPKIHQNNIRNDWRKMMLSSPSKSNVEAWIWKWLPIYEDAKAAKVPEFSCGDKPPICDFLSAVLKTGPMGECFFLLWRREIEKEEHSFLDVLIAYSHTH</sequence>
<feature type="coiled-coil region" evidence="1">
    <location>
        <begin position="77"/>
        <end position="104"/>
    </location>
</feature>
<accession>A0A1Q5UL03</accession>
<comment type="caution">
    <text evidence="3">The sequence shown here is derived from an EMBL/GenBank/DDBJ whole genome shotgun (WGS) entry which is preliminary data.</text>
</comment>
<proteinExistence type="predicted"/>